<dbReference type="WBParaSite" id="SBAD_0000743301-mRNA-1">
    <property type="protein sequence ID" value="SBAD_0000743301-mRNA-1"/>
    <property type="gene ID" value="SBAD_0000743301"/>
</dbReference>
<protein>
    <submittedName>
        <fullName evidence="3">Reelin domain-containing protein</fullName>
    </submittedName>
</protein>
<evidence type="ECO:0000313" key="2">
    <source>
        <dbReference type="Proteomes" id="UP000270296"/>
    </source>
</evidence>
<evidence type="ECO:0000313" key="3">
    <source>
        <dbReference type="WBParaSite" id="SBAD_0000743301-mRNA-1"/>
    </source>
</evidence>
<accession>A0A183IU69</accession>
<gene>
    <name evidence="1" type="ORF">SBAD_LOCUS7166</name>
</gene>
<proteinExistence type="predicted"/>
<dbReference type="EMBL" id="UZAM01010380">
    <property type="protein sequence ID" value="VDP12144.1"/>
    <property type="molecule type" value="Genomic_DNA"/>
</dbReference>
<dbReference type="OrthoDB" id="6776014at2759"/>
<keyword evidence="2" id="KW-1185">Reference proteome</keyword>
<reference evidence="3" key="1">
    <citation type="submission" date="2016-06" db="UniProtKB">
        <authorList>
            <consortium name="WormBaseParasite"/>
        </authorList>
    </citation>
    <scope>IDENTIFICATION</scope>
</reference>
<reference evidence="1 2" key="2">
    <citation type="submission" date="2018-11" db="EMBL/GenBank/DDBJ databases">
        <authorList>
            <consortium name="Pathogen Informatics"/>
        </authorList>
    </citation>
    <scope>NUCLEOTIDE SEQUENCE [LARGE SCALE GENOMIC DNA]</scope>
</reference>
<name>A0A183IU69_9BILA</name>
<sequence>MSWVDGGSLSQTYNSIRNQQIRHSSYHHCKRIRKGDVSPEGGWPSWWSGQSGLRHVGTDILMSPGASTNVSLAYTSINASSDNEKHEFHDCLKIAISSSRLDVTILTGDLDDKVGAENGKHCQALLSGKQLSRRRDPFSHLHRCQCIHQITWTFPDGSASTQLDYVITNRKWRRWVVETHVRLGACVMCLIIIWP</sequence>
<evidence type="ECO:0000313" key="1">
    <source>
        <dbReference type="EMBL" id="VDP12144.1"/>
    </source>
</evidence>
<dbReference type="Proteomes" id="UP000270296">
    <property type="component" value="Unassembled WGS sequence"/>
</dbReference>
<dbReference type="AlphaFoldDB" id="A0A183IU69"/>
<dbReference type="Gene3D" id="3.60.10.10">
    <property type="entry name" value="Endonuclease/exonuclease/phosphatase"/>
    <property type="match status" value="1"/>
</dbReference>
<dbReference type="InterPro" id="IPR036691">
    <property type="entry name" value="Endo/exonu/phosph_ase_sf"/>
</dbReference>
<organism evidence="3">
    <name type="scientific">Soboliphyme baturini</name>
    <dbReference type="NCBI Taxonomy" id="241478"/>
    <lineage>
        <taxon>Eukaryota</taxon>
        <taxon>Metazoa</taxon>
        <taxon>Ecdysozoa</taxon>
        <taxon>Nematoda</taxon>
        <taxon>Enoplea</taxon>
        <taxon>Dorylaimia</taxon>
        <taxon>Dioctophymatida</taxon>
        <taxon>Dioctophymatoidea</taxon>
        <taxon>Soboliphymatidae</taxon>
        <taxon>Soboliphyme</taxon>
    </lineage>
</organism>